<proteinExistence type="inferred from homology"/>
<evidence type="ECO:0000256" key="6">
    <source>
        <dbReference type="ARBA" id="ARBA00022448"/>
    </source>
</evidence>
<comment type="similarity">
    <text evidence="3 18">Belongs to the complex I subunit 2 family.</text>
</comment>
<protein>
    <recommendedName>
        <fullName evidence="5 18">NADH-ubiquinone oxidoreductase chain 2</fullName>
        <ecNumber evidence="4 18">7.1.1.2</ecNumber>
    </recommendedName>
</protein>
<evidence type="ECO:0000313" key="20">
    <source>
        <dbReference type="EMBL" id="APX40577.1"/>
    </source>
</evidence>
<name>A0A3G1GS19_9CUCU</name>
<comment type="subcellular location">
    <subcellularLocation>
        <location evidence="2 18">Mitochondrion inner membrane</location>
        <topology evidence="2 18">Multi-pass membrane protein</topology>
    </subcellularLocation>
</comment>
<keyword evidence="12 18" id="KW-1133">Transmembrane helix</keyword>
<dbReference type="Pfam" id="PF00361">
    <property type="entry name" value="Proton_antipo_M"/>
    <property type="match status" value="1"/>
</dbReference>
<dbReference type="EC" id="7.1.1.2" evidence="4 18"/>
<evidence type="ECO:0000256" key="14">
    <source>
        <dbReference type="ARBA" id="ARBA00023075"/>
    </source>
</evidence>
<dbReference type="PRINTS" id="PR01436">
    <property type="entry name" value="NADHDHGNASE2"/>
</dbReference>
<evidence type="ECO:0000256" key="17">
    <source>
        <dbReference type="ARBA" id="ARBA00049551"/>
    </source>
</evidence>
<feature type="transmembrane region" description="Helical" evidence="18">
    <location>
        <begin position="110"/>
        <end position="132"/>
    </location>
</feature>
<reference evidence="20" key="1">
    <citation type="journal article" date="2015" name="Methods Ecol Evol 6">
        <title>Validating the power of mitochondrial metagenomics for community ecology and phylogenetics of complex assemblages.</title>
        <authorList>
            <person name="Gomez-Rodriguez C."/>
            <person name="Crampton-Platt A."/>
            <person name="Timmermans M.J.T.N."/>
            <person name="Baselga A."/>
            <person name="Vogler A.P."/>
        </authorList>
    </citation>
    <scope>NUCLEOTIDE SEQUENCE</scope>
</reference>
<evidence type="ECO:0000256" key="12">
    <source>
        <dbReference type="ARBA" id="ARBA00022989"/>
    </source>
</evidence>
<keyword evidence="15 18" id="KW-0496">Mitochondrion</keyword>
<feature type="transmembrane region" description="Helical" evidence="18">
    <location>
        <begin position="227"/>
        <end position="247"/>
    </location>
</feature>
<keyword evidence="16 18" id="KW-0472">Membrane</keyword>
<evidence type="ECO:0000256" key="1">
    <source>
        <dbReference type="ARBA" id="ARBA00003257"/>
    </source>
</evidence>
<feature type="transmembrane region" description="Helical" evidence="18">
    <location>
        <begin position="304"/>
        <end position="324"/>
    </location>
</feature>
<dbReference type="GO" id="GO:0008137">
    <property type="term" value="F:NADH dehydrogenase (ubiquinone) activity"/>
    <property type="evidence" value="ECO:0007669"/>
    <property type="project" value="UniProtKB-EC"/>
</dbReference>
<evidence type="ECO:0000256" key="8">
    <source>
        <dbReference type="ARBA" id="ARBA00022692"/>
    </source>
</evidence>
<evidence type="ECO:0000256" key="5">
    <source>
        <dbReference type="ARBA" id="ARBA00021008"/>
    </source>
</evidence>
<keyword evidence="7 18" id="KW-0679">Respiratory chain</keyword>
<feature type="transmembrane region" description="Helical" evidence="18">
    <location>
        <begin position="186"/>
        <end position="206"/>
    </location>
</feature>
<feature type="domain" description="NADH:quinone oxidoreductase/Mrp antiporter transmembrane" evidence="19">
    <location>
        <begin position="16"/>
        <end position="271"/>
    </location>
</feature>
<keyword evidence="14 18" id="KW-0830">Ubiquinone</keyword>
<evidence type="ECO:0000256" key="13">
    <source>
        <dbReference type="ARBA" id="ARBA00023027"/>
    </source>
</evidence>
<dbReference type="InterPro" id="IPR050175">
    <property type="entry name" value="Complex_I_Subunit_2"/>
</dbReference>
<dbReference type="PANTHER" id="PTHR46552">
    <property type="entry name" value="NADH-UBIQUINONE OXIDOREDUCTASE CHAIN 2"/>
    <property type="match status" value="1"/>
</dbReference>
<sequence length="327" mass="36881">MFFTTLIMGSMITISSNSWMGMWIGLEINLLSIIPLLSANSQVNSAEASIKYFITQATASNIILMAIICMLHNNEQINNNFNLILMVQSALCIKMGISPFHAWLPEIIDGLTWMNCLIILTWQKIAPMIILMSVIGQKMFIYMIILLSSLIGGLIGFNQISLRKIMAYSSINHMGWMVAAMMSAKSIWLIYFAIYSIISINIIWIFHLMNVKTLNQIATLFKSKIMALLFSMNFLSLGGLPPFLGFLPKWLTIQLLISSDNYIIALVMILFTLMAVFFYLRICLVPMTLLNQENLVKIPNKINFIVNFTNLSSLIALASIGFLSNPF</sequence>
<keyword evidence="13 18" id="KW-0520">NAD</keyword>
<evidence type="ECO:0000256" key="16">
    <source>
        <dbReference type="ARBA" id="ARBA00023136"/>
    </source>
</evidence>
<feature type="transmembrane region" description="Helical" evidence="18">
    <location>
        <begin position="262"/>
        <end position="284"/>
    </location>
</feature>
<geneLocation type="mitochondrion" evidence="20"/>
<dbReference type="GO" id="GO:0006120">
    <property type="term" value="P:mitochondrial electron transport, NADH to ubiquinone"/>
    <property type="evidence" value="ECO:0007669"/>
    <property type="project" value="InterPro"/>
</dbReference>
<keyword evidence="9 18" id="KW-0999">Mitochondrion inner membrane</keyword>
<keyword evidence="8 18" id="KW-0812">Transmembrane</keyword>
<evidence type="ECO:0000256" key="10">
    <source>
        <dbReference type="ARBA" id="ARBA00022967"/>
    </source>
</evidence>
<evidence type="ECO:0000256" key="2">
    <source>
        <dbReference type="ARBA" id="ARBA00004448"/>
    </source>
</evidence>
<feature type="transmembrane region" description="Helical" evidence="18">
    <location>
        <begin position="50"/>
        <end position="71"/>
    </location>
</feature>
<comment type="catalytic activity">
    <reaction evidence="17 18">
        <text>a ubiquinone + NADH + 5 H(+)(in) = a ubiquinol + NAD(+) + 4 H(+)(out)</text>
        <dbReference type="Rhea" id="RHEA:29091"/>
        <dbReference type="Rhea" id="RHEA-COMP:9565"/>
        <dbReference type="Rhea" id="RHEA-COMP:9566"/>
        <dbReference type="ChEBI" id="CHEBI:15378"/>
        <dbReference type="ChEBI" id="CHEBI:16389"/>
        <dbReference type="ChEBI" id="CHEBI:17976"/>
        <dbReference type="ChEBI" id="CHEBI:57540"/>
        <dbReference type="ChEBI" id="CHEBI:57945"/>
        <dbReference type="EC" id="7.1.1.2"/>
    </reaction>
</comment>
<dbReference type="PANTHER" id="PTHR46552:SF1">
    <property type="entry name" value="NADH-UBIQUINONE OXIDOREDUCTASE CHAIN 2"/>
    <property type="match status" value="1"/>
</dbReference>
<feature type="transmembrane region" description="Helical" evidence="18">
    <location>
        <begin position="83"/>
        <end position="104"/>
    </location>
</feature>
<evidence type="ECO:0000256" key="4">
    <source>
        <dbReference type="ARBA" id="ARBA00012944"/>
    </source>
</evidence>
<dbReference type="AlphaFoldDB" id="A0A3G1GS19"/>
<keyword evidence="11 18" id="KW-0249">Electron transport</keyword>
<feature type="transmembrane region" description="Helical" evidence="18">
    <location>
        <begin position="139"/>
        <end position="160"/>
    </location>
</feature>
<feature type="transmembrane region" description="Helical" evidence="18">
    <location>
        <begin position="20"/>
        <end position="38"/>
    </location>
</feature>
<evidence type="ECO:0000256" key="15">
    <source>
        <dbReference type="ARBA" id="ARBA00023128"/>
    </source>
</evidence>
<evidence type="ECO:0000256" key="11">
    <source>
        <dbReference type="ARBA" id="ARBA00022982"/>
    </source>
</evidence>
<evidence type="ECO:0000256" key="7">
    <source>
        <dbReference type="ARBA" id="ARBA00022660"/>
    </source>
</evidence>
<dbReference type="EMBL" id="KX943480">
    <property type="protein sequence ID" value="APX40577.1"/>
    <property type="molecule type" value="Genomic_DNA"/>
</dbReference>
<accession>A0A3G1GS19</accession>
<dbReference type="GO" id="GO:0005743">
    <property type="term" value="C:mitochondrial inner membrane"/>
    <property type="evidence" value="ECO:0007669"/>
    <property type="project" value="UniProtKB-SubCell"/>
</dbReference>
<evidence type="ECO:0000259" key="19">
    <source>
        <dbReference type="Pfam" id="PF00361"/>
    </source>
</evidence>
<comment type="function">
    <text evidence="18">Core subunit of the mitochondrial membrane respiratory chain NADH dehydrogenase (Complex I) which catalyzes electron transfer from NADH through the respiratory chain, using ubiquinone as an electron acceptor. Essential for the catalytic activity and assembly of complex I.</text>
</comment>
<keyword evidence="10 18" id="KW-1278">Translocase</keyword>
<dbReference type="InterPro" id="IPR001750">
    <property type="entry name" value="ND/Mrp_TM"/>
</dbReference>
<evidence type="ECO:0000256" key="18">
    <source>
        <dbReference type="RuleBase" id="RU003403"/>
    </source>
</evidence>
<evidence type="ECO:0000256" key="9">
    <source>
        <dbReference type="ARBA" id="ARBA00022792"/>
    </source>
</evidence>
<organism evidence="20">
    <name type="scientific">Cryptocephalus rufipes</name>
    <dbReference type="NCBI Taxonomy" id="1425559"/>
    <lineage>
        <taxon>Eukaryota</taxon>
        <taxon>Metazoa</taxon>
        <taxon>Ecdysozoa</taxon>
        <taxon>Arthropoda</taxon>
        <taxon>Hexapoda</taxon>
        <taxon>Insecta</taxon>
        <taxon>Pterygota</taxon>
        <taxon>Neoptera</taxon>
        <taxon>Endopterygota</taxon>
        <taxon>Coleoptera</taxon>
        <taxon>Polyphaga</taxon>
        <taxon>Cucujiformia</taxon>
        <taxon>Chrysomeloidea</taxon>
        <taxon>Chrysomelidae</taxon>
        <taxon>Cryptocephalinae</taxon>
        <taxon>Cryptocephalus</taxon>
    </lineage>
</organism>
<dbReference type="InterPro" id="IPR003917">
    <property type="entry name" value="NADH_UbQ_OxRdtase_chain2"/>
</dbReference>
<keyword evidence="6" id="KW-0813">Transport</keyword>
<comment type="function">
    <text evidence="1">Core subunit of the mitochondrial membrane respiratory chain NADH dehydrogenase (Complex I) that is believed to belong to the minimal assembly required for catalysis. Complex I functions in the transfer of electrons from NADH to the respiratory chain. The immediate electron acceptor for the enzyme is believed to be ubiquinone.</text>
</comment>
<evidence type="ECO:0000256" key="3">
    <source>
        <dbReference type="ARBA" id="ARBA00007012"/>
    </source>
</evidence>
<gene>
    <name evidence="20" type="primary">nad2</name>
</gene>